<comment type="caution">
    <text evidence="1">The sequence shown here is derived from an EMBL/GenBank/DDBJ whole genome shotgun (WGS) entry which is preliminary data.</text>
</comment>
<dbReference type="EMBL" id="JAAEDK010000014">
    <property type="protein sequence ID" value="MBR0659167.1"/>
    <property type="molecule type" value="Genomic_DNA"/>
</dbReference>
<dbReference type="Pfam" id="PF09898">
    <property type="entry name" value="DUF2125"/>
    <property type="match status" value="1"/>
</dbReference>
<dbReference type="Proteomes" id="UP001138708">
    <property type="component" value="Unassembled WGS sequence"/>
</dbReference>
<reference evidence="1" key="3">
    <citation type="journal article" date="2021" name="Syst. Appl. Microbiol.">
        <title>Roseomonas hellenica sp. nov., isolated from roots of wild-growing Alkanna tinctoria.</title>
        <authorList>
            <person name="Rat A."/>
            <person name="Naranjo H.D."/>
            <person name="Lebbe L."/>
            <person name="Cnockaert M."/>
            <person name="Krigas N."/>
            <person name="Grigoriadou K."/>
            <person name="Maloupa E."/>
            <person name="Willems A."/>
        </authorList>
    </citation>
    <scope>NUCLEOTIDE SEQUENCE</scope>
    <source>
        <strain evidence="1">LMG 31161</strain>
    </source>
</reference>
<dbReference type="Proteomes" id="UP000746741">
    <property type="component" value="Unassembled WGS sequence"/>
</dbReference>
<sequence>MTPAKPTPAPPRRRRRILSTLIVLLLLLAGAHGLAWWRITGMMAAGFADWTALRRAEGWTVEHDPPRPAGWPLAAELVVPNLRVEARGRGFAEAVGHESGRLVLRIAPPRLDRLALRWEGQQVLRLGAVAVPFTAARLEADLPLEPMPPPRAMEVLAEGVAAATPAGPLEARRVRLLLSPGSVGAEPALMLDLRAEALRLPPGAIGPGVAAFGREVESASVAATLTGPPPMPPSAQRARAWREAGGVLDLQNLALRWGPIAGEASLRVTLDPALQPQGSGGVRLAGAPAAIQALEGAGLVPRATARTAQGVVALLSRVPPEGGPPRVEVPVALERGRITLARIPLVEFPPMVWP</sequence>
<protein>
    <submittedName>
        <fullName evidence="1">DUF2125 domain-containing protein</fullName>
    </submittedName>
</protein>
<dbReference type="RefSeq" id="WP_168041643.1">
    <property type="nucleotide sequence ID" value="NZ_JAAEDK010000014.1"/>
</dbReference>
<keyword evidence="3" id="KW-1185">Reference proteome</keyword>
<proteinExistence type="predicted"/>
<dbReference type="InterPro" id="IPR018666">
    <property type="entry name" value="DUF2125"/>
</dbReference>
<name>A0A9X9WFQ7_9PROT</name>
<reference evidence="1" key="1">
    <citation type="submission" date="2020-01" db="EMBL/GenBank/DDBJ databases">
        <authorList>
            <person name="Rat A."/>
        </authorList>
    </citation>
    <scope>NUCLEOTIDE SEQUENCE</scope>
    <source>
        <strain evidence="1">LMG 31161</strain>
    </source>
</reference>
<accession>A0A9X9WFQ7</accession>
<reference evidence="2 3" key="2">
    <citation type="submission" date="2020-02" db="EMBL/GenBank/DDBJ databases">
        <authorList>
            <person name="Sun Q."/>
            <person name="Inoue M."/>
        </authorList>
    </citation>
    <scope>NUCLEOTIDE SEQUENCE [LARGE SCALE GENOMIC DNA]</scope>
    <source>
        <strain evidence="2 3">KCTC 22478</strain>
    </source>
</reference>
<dbReference type="EMBL" id="JAAVUP010000003">
    <property type="protein sequence ID" value="NKE17739.1"/>
    <property type="molecule type" value="Genomic_DNA"/>
</dbReference>
<dbReference type="AlphaFoldDB" id="A0A9X9WFQ7"/>
<evidence type="ECO:0000313" key="2">
    <source>
        <dbReference type="EMBL" id="NKE17739.1"/>
    </source>
</evidence>
<evidence type="ECO:0000313" key="4">
    <source>
        <dbReference type="Proteomes" id="UP001138708"/>
    </source>
</evidence>
<organism evidence="1 4">
    <name type="scientific">Neoroseomonas oryzicola</name>
    <dbReference type="NCBI Taxonomy" id="535904"/>
    <lineage>
        <taxon>Bacteria</taxon>
        <taxon>Pseudomonadati</taxon>
        <taxon>Pseudomonadota</taxon>
        <taxon>Alphaproteobacteria</taxon>
        <taxon>Acetobacterales</taxon>
        <taxon>Acetobacteraceae</taxon>
        <taxon>Neoroseomonas</taxon>
    </lineage>
</organism>
<evidence type="ECO:0000313" key="1">
    <source>
        <dbReference type="EMBL" id="MBR0659167.1"/>
    </source>
</evidence>
<evidence type="ECO:0000313" key="3">
    <source>
        <dbReference type="Proteomes" id="UP000746741"/>
    </source>
</evidence>
<gene>
    <name evidence="2" type="ORF">GWK15_12365</name>
    <name evidence="1" type="ORF">GXW75_07905</name>
</gene>